<evidence type="ECO:0000256" key="1">
    <source>
        <dbReference type="ARBA" id="ARBA00004141"/>
    </source>
</evidence>
<keyword evidence="7" id="KW-1185">Reference proteome</keyword>
<dbReference type="Pfam" id="PF07681">
    <property type="entry name" value="DoxX"/>
    <property type="match status" value="1"/>
</dbReference>
<evidence type="ECO:0000256" key="3">
    <source>
        <dbReference type="ARBA" id="ARBA00022989"/>
    </source>
</evidence>
<feature type="transmembrane region" description="Helical" evidence="5">
    <location>
        <begin position="44"/>
        <end position="66"/>
    </location>
</feature>
<dbReference type="Proteomes" id="UP001165489">
    <property type="component" value="Unassembled WGS sequence"/>
</dbReference>
<keyword evidence="2 5" id="KW-0812">Transmembrane</keyword>
<proteinExistence type="predicted"/>
<protein>
    <submittedName>
        <fullName evidence="6">DoxX family protein</fullName>
    </submittedName>
</protein>
<evidence type="ECO:0000256" key="4">
    <source>
        <dbReference type="ARBA" id="ARBA00023136"/>
    </source>
</evidence>
<dbReference type="EMBL" id="JAKZGP010000018">
    <property type="protein sequence ID" value="MCH7409489.1"/>
    <property type="molecule type" value="Genomic_DNA"/>
</dbReference>
<accession>A0ABS9UZE1</accession>
<evidence type="ECO:0000313" key="7">
    <source>
        <dbReference type="Proteomes" id="UP001165489"/>
    </source>
</evidence>
<comment type="caution">
    <text evidence="6">The sequence shown here is derived from an EMBL/GenBank/DDBJ whole genome shotgun (WGS) entry which is preliminary data.</text>
</comment>
<keyword evidence="4 5" id="KW-0472">Membrane</keyword>
<dbReference type="RefSeq" id="WP_241347835.1">
    <property type="nucleotide sequence ID" value="NZ_JAKZGP010000018.1"/>
</dbReference>
<evidence type="ECO:0000256" key="2">
    <source>
        <dbReference type="ARBA" id="ARBA00022692"/>
    </source>
</evidence>
<feature type="transmembrane region" description="Helical" evidence="5">
    <location>
        <begin position="98"/>
        <end position="116"/>
    </location>
</feature>
<feature type="transmembrane region" description="Helical" evidence="5">
    <location>
        <begin position="73"/>
        <end position="92"/>
    </location>
</feature>
<sequence length="124" mass="13677">MKNKIQTALSVLFAIIMINAGLNKFFNYMPMPELSDEMMEVMAGFIAVKWILPLVAMVEIIAAILIVIPKTRVLGALVILPVMIGIVVHHAVHDVAGIGISLVLFAINIWVIAAHWNRLLPIIK</sequence>
<reference evidence="6" key="1">
    <citation type="submission" date="2022-03" db="EMBL/GenBank/DDBJ databases">
        <title>De novo assembled genomes of Belliella spp. (Cyclobacteriaceae) strains.</title>
        <authorList>
            <person name="Szabo A."/>
            <person name="Korponai K."/>
            <person name="Felfoldi T."/>
        </authorList>
    </citation>
    <scope>NUCLEOTIDE SEQUENCE</scope>
    <source>
        <strain evidence="6">DSM 111904</strain>
    </source>
</reference>
<gene>
    <name evidence="6" type="ORF">MM239_08790</name>
</gene>
<evidence type="ECO:0000256" key="5">
    <source>
        <dbReference type="SAM" id="Phobius"/>
    </source>
</evidence>
<evidence type="ECO:0000313" key="6">
    <source>
        <dbReference type="EMBL" id="MCH7409489.1"/>
    </source>
</evidence>
<keyword evidence="3 5" id="KW-1133">Transmembrane helix</keyword>
<comment type="subcellular location">
    <subcellularLocation>
        <location evidence="1">Membrane</location>
        <topology evidence="1">Multi-pass membrane protein</topology>
    </subcellularLocation>
</comment>
<organism evidence="6 7">
    <name type="scientific">Belliella filtrata</name>
    <dbReference type="NCBI Taxonomy" id="2923435"/>
    <lineage>
        <taxon>Bacteria</taxon>
        <taxon>Pseudomonadati</taxon>
        <taxon>Bacteroidota</taxon>
        <taxon>Cytophagia</taxon>
        <taxon>Cytophagales</taxon>
        <taxon>Cyclobacteriaceae</taxon>
        <taxon>Belliella</taxon>
    </lineage>
</organism>
<name>A0ABS9UZE1_9BACT</name>
<dbReference type="InterPro" id="IPR032808">
    <property type="entry name" value="DoxX"/>
</dbReference>